<dbReference type="PANTHER" id="PTHR33258:SF1">
    <property type="entry name" value="TRANSPOSASE INSL FOR INSERTION SEQUENCE ELEMENT IS186A-RELATED"/>
    <property type="match status" value="1"/>
</dbReference>
<accession>A0A6N2X6M3</accession>
<dbReference type="GO" id="GO:0006313">
    <property type="term" value="P:DNA transposition"/>
    <property type="evidence" value="ECO:0007669"/>
    <property type="project" value="InterPro"/>
</dbReference>
<dbReference type="InterPro" id="IPR002559">
    <property type="entry name" value="Transposase_11"/>
</dbReference>
<evidence type="ECO:0000259" key="1">
    <source>
        <dbReference type="Pfam" id="PF01609"/>
    </source>
</evidence>
<protein>
    <recommendedName>
        <fullName evidence="1">Transposase IS4-like domain-containing protein</fullName>
    </recommendedName>
</protein>
<proteinExistence type="predicted"/>
<dbReference type="AlphaFoldDB" id="A0A6N2X6M3"/>
<gene>
    <name evidence="2" type="ORF">BILFYP9_04319</name>
</gene>
<dbReference type="Pfam" id="PF01609">
    <property type="entry name" value="DDE_Tnp_1"/>
    <property type="match status" value="1"/>
</dbReference>
<reference evidence="2" key="1">
    <citation type="submission" date="2019-11" db="EMBL/GenBank/DDBJ databases">
        <authorList>
            <person name="Feng L."/>
        </authorList>
    </citation>
    <scope>NUCLEOTIDE SEQUENCE</scope>
    <source>
        <strain evidence="2">BintestinalisLFYP9</strain>
    </source>
</reference>
<dbReference type="GO" id="GO:0003677">
    <property type="term" value="F:DNA binding"/>
    <property type="evidence" value="ECO:0007669"/>
    <property type="project" value="InterPro"/>
</dbReference>
<dbReference type="RefSeq" id="WP_225663110.1">
    <property type="nucleotide sequence ID" value="NZ_BAABZC010000001.1"/>
</dbReference>
<dbReference type="InterPro" id="IPR012337">
    <property type="entry name" value="RNaseH-like_sf"/>
</dbReference>
<dbReference type="GO" id="GO:0004803">
    <property type="term" value="F:transposase activity"/>
    <property type="evidence" value="ECO:0007669"/>
    <property type="project" value="InterPro"/>
</dbReference>
<dbReference type="PANTHER" id="PTHR33258">
    <property type="entry name" value="TRANSPOSASE INSL FOR INSERTION SEQUENCE ELEMENT IS186A-RELATED"/>
    <property type="match status" value="1"/>
</dbReference>
<organism evidence="2">
    <name type="scientific">Bacteroides intestinalis</name>
    <dbReference type="NCBI Taxonomy" id="329854"/>
    <lineage>
        <taxon>Bacteria</taxon>
        <taxon>Pseudomonadati</taxon>
        <taxon>Bacteroidota</taxon>
        <taxon>Bacteroidia</taxon>
        <taxon>Bacteroidales</taxon>
        <taxon>Bacteroidaceae</taxon>
        <taxon>Bacteroides</taxon>
    </lineage>
</organism>
<name>A0A6N2X6M3_9BACE</name>
<dbReference type="EMBL" id="CACRSU010000048">
    <property type="protein sequence ID" value="VYT49874.1"/>
    <property type="molecule type" value="Genomic_DNA"/>
</dbReference>
<dbReference type="SUPFAM" id="SSF53098">
    <property type="entry name" value="Ribonuclease H-like"/>
    <property type="match status" value="1"/>
</dbReference>
<evidence type="ECO:0000313" key="2">
    <source>
        <dbReference type="EMBL" id="VYT49874.1"/>
    </source>
</evidence>
<sequence length="72" mass="8639">MLTIVLVTNTKVHDINMLNELSYEKRSFYIMDKGYVDFTRLDKLHASDAYFVTRTKSNMRFRRTYSPIKQPE</sequence>
<feature type="domain" description="Transposase IS4-like" evidence="1">
    <location>
        <begin position="5"/>
        <end position="64"/>
    </location>
</feature>